<sequence length="233" mass="24774">MTTQTPAVADNAGASAQSTWTCVLFDLDGTLTDSAPGIVDRIDRALTQLGRPIADKSDLFSWVGPPMLESFEQYGFTPNEAIEALDVYRGISEAEGPWSGSSVYAGVPELLAHIKAAGIPLAVASSKPEYQVAQVIEHFDLEQYFDIICGASADETVSAKADVIAEALRRLHHRGVDLTKTLYVGDRIHDVEGATAHGLPVIIVDWGYGTEAEAQGAIAHVSSAAELETHVLG</sequence>
<dbReference type="InterPro" id="IPR023214">
    <property type="entry name" value="HAD_sf"/>
</dbReference>
<dbReference type="InterPro" id="IPR050155">
    <property type="entry name" value="HAD-like_hydrolase_sf"/>
</dbReference>
<organism evidence="1 2">
    <name type="scientific">Paramicrobacterium chengjingii</name>
    <dbReference type="NCBI Taxonomy" id="2769067"/>
    <lineage>
        <taxon>Bacteria</taxon>
        <taxon>Bacillati</taxon>
        <taxon>Actinomycetota</taxon>
        <taxon>Actinomycetes</taxon>
        <taxon>Micrococcales</taxon>
        <taxon>Microbacteriaceae</taxon>
        <taxon>Paramicrobacterium</taxon>
    </lineage>
</organism>
<keyword evidence="2" id="KW-1185">Reference proteome</keyword>
<accession>A0ABX6YIN0</accession>
<dbReference type="InterPro" id="IPR023198">
    <property type="entry name" value="PGP-like_dom2"/>
</dbReference>
<dbReference type="Pfam" id="PF13419">
    <property type="entry name" value="HAD_2"/>
    <property type="match status" value="1"/>
</dbReference>
<evidence type="ECO:0000313" key="1">
    <source>
        <dbReference type="EMBL" id="QPZ38681.1"/>
    </source>
</evidence>
<dbReference type="Gene3D" id="1.10.150.240">
    <property type="entry name" value="Putative phosphatase, domain 2"/>
    <property type="match status" value="1"/>
</dbReference>
<reference evidence="1 2" key="1">
    <citation type="submission" date="2020-12" db="EMBL/GenBank/DDBJ databases">
        <title>Microbacterium sp. HY060.</title>
        <authorList>
            <person name="Zhou J."/>
        </authorList>
    </citation>
    <scope>NUCLEOTIDE SEQUENCE [LARGE SCALE GENOMIC DNA]</scope>
    <source>
        <strain evidence="1 2">HY60</strain>
    </source>
</reference>
<evidence type="ECO:0000313" key="2">
    <source>
        <dbReference type="Proteomes" id="UP000662814"/>
    </source>
</evidence>
<dbReference type="SFLD" id="SFLDS00003">
    <property type="entry name" value="Haloacid_Dehalogenase"/>
    <property type="match status" value="1"/>
</dbReference>
<name>A0ABX6YIN0_9MICO</name>
<gene>
    <name evidence="1" type="ORF">HCR76_00800</name>
</gene>
<dbReference type="InterPro" id="IPR041492">
    <property type="entry name" value="HAD_2"/>
</dbReference>
<proteinExistence type="predicted"/>
<dbReference type="PANTHER" id="PTHR43434:SF20">
    <property type="entry name" value="5'-NUCLEOTIDASE"/>
    <property type="match status" value="1"/>
</dbReference>
<dbReference type="EMBL" id="CP061169">
    <property type="protein sequence ID" value="QPZ38681.1"/>
    <property type="molecule type" value="Genomic_DNA"/>
</dbReference>
<dbReference type="Gene3D" id="3.40.50.1000">
    <property type="entry name" value="HAD superfamily/HAD-like"/>
    <property type="match status" value="1"/>
</dbReference>
<dbReference type="Proteomes" id="UP000662814">
    <property type="component" value="Chromosome"/>
</dbReference>
<dbReference type="PANTHER" id="PTHR43434">
    <property type="entry name" value="PHOSPHOGLYCOLATE PHOSPHATASE"/>
    <property type="match status" value="1"/>
</dbReference>
<dbReference type="InterPro" id="IPR036412">
    <property type="entry name" value="HAD-like_sf"/>
</dbReference>
<dbReference type="SFLD" id="SFLDG01129">
    <property type="entry name" value="C1.5:_HAD__Beta-PGM__Phosphata"/>
    <property type="match status" value="1"/>
</dbReference>
<dbReference type="RefSeq" id="WP_166985821.1">
    <property type="nucleotide sequence ID" value="NZ_CP061169.1"/>
</dbReference>
<dbReference type="SUPFAM" id="SSF56784">
    <property type="entry name" value="HAD-like"/>
    <property type="match status" value="1"/>
</dbReference>
<protein>
    <submittedName>
        <fullName evidence="1">HAD hydrolase-like protein</fullName>
    </submittedName>
</protein>